<dbReference type="Pfam" id="PF03640">
    <property type="entry name" value="Lipoprotein_15"/>
    <property type="match status" value="6"/>
</dbReference>
<keyword evidence="2" id="KW-0732">Signal</keyword>
<keyword evidence="3" id="KW-0449">Lipoprotein</keyword>
<dbReference type="Gene3D" id="2.60.40.420">
    <property type="entry name" value="Cupredoxins - blue copper proteins"/>
    <property type="match status" value="1"/>
</dbReference>
<feature type="chain" id="PRO_5032754611" evidence="2">
    <location>
        <begin position="22"/>
        <end position="655"/>
    </location>
</feature>
<dbReference type="PANTHER" id="PTHR39335">
    <property type="entry name" value="BLL4220 PROTEIN"/>
    <property type="match status" value="1"/>
</dbReference>
<dbReference type="EMBL" id="JAATJJ010000001">
    <property type="protein sequence ID" value="NJB70148.1"/>
    <property type="molecule type" value="Genomic_DNA"/>
</dbReference>
<reference evidence="3 4" key="1">
    <citation type="submission" date="2020-03" db="EMBL/GenBank/DDBJ databases">
        <title>Genomic Encyclopedia of Type Strains, Phase IV (KMG-IV): sequencing the most valuable type-strain genomes for metagenomic binning, comparative biology and taxonomic classification.</title>
        <authorList>
            <person name="Goeker M."/>
        </authorList>
    </citation>
    <scope>NUCLEOTIDE SEQUENCE [LARGE SCALE GENOMIC DNA]</scope>
    <source>
        <strain evidence="3 4">DSM 29762</strain>
    </source>
</reference>
<dbReference type="InterPro" id="IPR005297">
    <property type="entry name" value="Lipoprotein_repeat"/>
</dbReference>
<gene>
    <name evidence="3" type="ORF">GGR42_000610</name>
</gene>
<dbReference type="InterPro" id="IPR008972">
    <property type="entry name" value="Cupredoxin"/>
</dbReference>
<accession>A0A846QPW5</accession>
<dbReference type="AlphaFoldDB" id="A0A846QPW5"/>
<sequence>MKKLLLLFVLSLIVISCSDDSDDTYNNPNPNPDSETETETEVGNSVGLRSDATFGEVLTNSEGKTLYFFGKDAKGASNCSGGCADVWPIFFTDDLTLDSGLSASDFGTITREDGEQQTTYKGWPLYLFTNDAATTDINGDNTNNFFVAKPDYSIMITVAQLVGRDSSGGETNLTSEFIAGDEETLYITDEKGNTLYIFINDKKNQNNFTAEDFSNNGVWPIFNTTIGSLPSILSADDFGTIDVFGESQLTYKGWPLYYFGQDQERGDNFGVGFPAAGIWPIINPDTEEAPEPDPNAVRISENTTFGNVMTNAEGMTLYFFGKDAKGTSNCSGGCSGVWPTFFAENLTLDAGLNADDFATITREDGAQQTTYKGWPLYLFANDASSGDINGDNANNFFVAKPDYSLMISVAQLVGRDSDGNETNLTGEYIPGDEETLYVTDDEGNTLYTFIGDKKNQNNFTADDFSNNGVWPIFHTSIEGLPSILDSSDFGTIDVFGESQLTYKGWPLYYFGQDQERGDNYGVGFPAAGVWPIINPDIEEAPEPEDTSSVAATYEVSNNGATAYLFSGNGLTDASNPDFTLKRGETYEFNVNTPGHPFLVKSVQGTGTANTFDDGVTNNGASTGTISFTVPNDAPNTLFYNCEFHGQMTGTITIVD</sequence>
<dbReference type="GO" id="GO:0043448">
    <property type="term" value="P:alkane catabolic process"/>
    <property type="evidence" value="ECO:0007669"/>
    <property type="project" value="TreeGrafter"/>
</dbReference>
<feature type="region of interest" description="Disordered" evidence="1">
    <location>
        <begin position="22"/>
        <end position="46"/>
    </location>
</feature>
<feature type="signal peptide" evidence="2">
    <location>
        <begin position="1"/>
        <end position="21"/>
    </location>
</feature>
<name>A0A846QPW5_9FLAO</name>
<comment type="caution">
    <text evidence="3">The sequence shown here is derived from an EMBL/GenBank/DDBJ whole genome shotgun (WGS) entry which is preliminary data.</text>
</comment>
<evidence type="ECO:0000313" key="4">
    <source>
        <dbReference type="Proteomes" id="UP000590442"/>
    </source>
</evidence>
<evidence type="ECO:0000313" key="3">
    <source>
        <dbReference type="EMBL" id="NJB70148.1"/>
    </source>
</evidence>
<dbReference type="Proteomes" id="UP000590442">
    <property type="component" value="Unassembled WGS sequence"/>
</dbReference>
<dbReference type="PANTHER" id="PTHR39335:SF1">
    <property type="entry name" value="BLL4220 PROTEIN"/>
    <property type="match status" value="1"/>
</dbReference>
<keyword evidence="4" id="KW-1185">Reference proteome</keyword>
<organism evidence="3 4">
    <name type="scientific">Saonia flava</name>
    <dbReference type="NCBI Taxonomy" id="523696"/>
    <lineage>
        <taxon>Bacteria</taxon>
        <taxon>Pseudomonadati</taxon>
        <taxon>Bacteroidota</taxon>
        <taxon>Flavobacteriia</taxon>
        <taxon>Flavobacteriales</taxon>
        <taxon>Flavobacteriaceae</taxon>
        <taxon>Saonia</taxon>
    </lineage>
</organism>
<proteinExistence type="predicted"/>
<dbReference type="PROSITE" id="PS51257">
    <property type="entry name" value="PROKAR_LIPOPROTEIN"/>
    <property type="match status" value="1"/>
</dbReference>
<evidence type="ECO:0000256" key="2">
    <source>
        <dbReference type="SAM" id="SignalP"/>
    </source>
</evidence>
<dbReference type="RefSeq" id="WP_167960701.1">
    <property type="nucleotide sequence ID" value="NZ_JAATJJ010000001.1"/>
</dbReference>
<evidence type="ECO:0000256" key="1">
    <source>
        <dbReference type="SAM" id="MobiDB-lite"/>
    </source>
</evidence>
<protein>
    <submittedName>
        <fullName evidence="3">Putative lipoprotein with Yx(FWY)xxD motif</fullName>
    </submittedName>
</protein>
<dbReference type="SUPFAM" id="SSF49503">
    <property type="entry name" value="Cupredoxins"/>
    <property type="match status" value="1"/>
</dbReference>